<sequence length="443" mass="49603">MTGSVARVRTEVLAKLNGRRRAHIVGLEHEHREIRDLLEGTIESGEGNSCLIIGPRSTGKTTLVENTLEEMEGKYPGQFITIRLSGFCHGEDKMALREVSRQLDYAFAQSAGKSVYDIDTLEKKSMTETVASVLSLFESGVSENSVAVVFILEELDRFAQSPRQTLLYNLLEIAQTSSVGVAVIGLTARINSRETLEKRVRSRFSQRVYQFRRPSNIDDFWRVVRNNLTVSTDEHGQDGAQWNDHIQQLYESGGTLYDLVEHIYYTSKDHRQLNALLLYAVSRADPFINPADLTKYRDQQRISDTQSFVDGLSELELALLICAARAEVKLESDTMNFNLVYDEYAEVAKEISRGRAAVTTTDIDSGIAMGARAGYRIWSKEAARAAWERLEAMDLILTINSAPSKAPTSAVADEIKMVKVDAGLLELGHMIGRGHTLFEWTKL</sequence>
<evidence type="ECO:0000256" key="7">
    <source>
        <dbReference type="PIRNR" id="PIRNR007858"/>
    </source>
</evidence>
<comment type="subcellular location">
    <subcellularLocation>
        <location evidence="1 7">Nucleus</location>
    </subcellularLocation>
</comment>
<evidence type="ECO:0000256" key="1">
    <source>
        <dbReference type="ARBA" id="ARBA00004123"/>
    </source>
</evidence>
<evidence type="ECO:0000256" key="3">
    <source>
        <dbReference type="ARBA" id="ARBA00019083"/>
    </source>
</evidence>
<dbReference type="GO" id="GO:0005664">
    <property type="term" value="C:nuclear origin of replication recognition complex"/>
    <property type="evidence" value="ECO:0007669"/>
    <property type="project" value="TreeGrafter"/>
</dbReference>
<evidence type="ECO:0000313" key="9">
    <source>
        <dbReference type="EMBL" id="CDP33831.1"/>
    </source>
</evidence>
<dbReference type="InterPro" id="IPR041664">
    <property type="entry name" value="AAA_16"/>
</dbReference>
<comment type="similarity">
    <text evidence="2 7">Belongs to the ORC4 family.</text>
</comment>
<comment type="function">
    <text evidence="7">Component of the origin recognition complex (ORC) that binds origins of replication.</text>
</comment>
<dbReference type="EMBL" id="HG937691">
    <property type="protein sequence ID" value="CDP33831.1"/>
    <property type="molecule type" value="Genomic_DNA"/>
</dbReference>
<dbReference type="InterPro" id="IPR016527">
    <property type="entry name" value="ORC4"/>
</dbReference>
<dbReference type="InterPro" id="IPR027417">
    <property type="entry name" value="P-loop_NTPase"/>
</dbReference>
<dbReference type="Gene3D" id="3.40.50.300">
    <property type="entry name" value="P-loop containing nucleotide triphosphate hydrolases"/>
    <property type="match status" value="1"/>
</dbReference>
<evidence type="ECO:0000256" key="6">
    <source>
        <dbReference type="ARBA" id="ARBA00023242"/>
    </source>
</evidence>
<keyword evidence="5 7" id="KW-0238">DNA-binding</keyword>
<organism evidence="9">
    <name type="scientific">Blastobotrys adeninivorans</name>
    <name type="common">Yeast</name>
    <name type="synonym">Arxula adeninivorans</name>
    <dbReference type="NCBI Taxonomy" id="409370"/>
    <lineage>
        <taxon>Eukaryota</taxon>
        <taxon>Fungi</taxon>
        <taxon>Dikarya</taxon>
        <taxon>Ascomycota</taxon>
        <taxon>Saccharomycotina</taxon>
        <taxon>Dipodascomycetes</taxon>
        <taxon>Dipodascales</taxon>
        <taxon>Trichomonascaceae</taxon>
        <taxon>Blastobotrys</taxon>
    </lineage>
</organism>
<reference evidence="9" key="2">
    <citation type="submission" date="2014-06" db="EMBL/GenBank/DDBJ databases">
        <title>The complete genome of Blastobotrys (Arxula) adeninivorans LS3 - a yeast of biotechnological interest.</title>
        <authorList>
            <person name="Kunze G."/>
            <person name="Gaillardin C."/>
            <person name="Czernicka M."/>
            <person name="Durrens P."/>
            <person name="Martin T."/>
            <person name="Boer E."/>
            <person name="Gabaldon T."/>
            <person name="Cruz J."/>
            <person name="Talla E."/>
            <person name="Marck C."/>
            <person name="Goffeau A."/>
            <person name="Barbe V."/>
            <person name="Baret P."/>
            <person name="Baronian K."/>
            <person name="Beier S."/>
            <person name="Bleykasten C."/>
            <person name="Bode R."/>
            <person name="Casaregola S."/>
            <person name="Despons L."/>
            <person name="Fairhead C."/>
            <person name="Giersberg M."/>
            <person name="Gierski P."/>
            <person name="Hahnel U."/>
            <person name="Hartmann A."/>
            <person name="Jankowska D."/>
            <person name="Jubin C."/>
            <person name="Jung P."/>
            <person name="Lafontaine I."/>
            <person name="Leh-Louis V."/>
            <person name="Lemaire M."/>
            <person name="Marcet-Houben M."/>
            <person name="Mascher M."/>
            <person name="Morel G."/>
            <person name="Richard G.-F."/>
            <person name="Riechen J."/>
            <person name="Sacerdot C."/>
            <person name="Sarkar A."/>
            <person name="Savel G."/>
            <person name="Schacherer J."/>
            <person name="Sherman D."/>
            <person name="Straub M.-L."/>
            <person name="Stein N."/>
            <person name="Thierry A."/>
            <person name="Trautwein-Schult A."/>
            <person name="Westhof E."/>
            <person name="Worch S."/>
            <person name="Dujon B."/>
            <person name="Souciet J.-L."/>
            <person name="Wincker P."/>
            <person name="Scholz U."/>
            <person name="Neuveglise N."/>
        </authorList>
    </citation>
    <scope>NUCLEOTIDE SEQUENCE</scope>
    <source>
        <strain evidence="9">LS3</strain>
    </source>
</reference>
<dbReference type="AlphaFoldDB" id="A0A060T3S7"/>
<dbReference type="PANTHER" id="PTHR12087:SF0">
    <property type="entry name" value="ORIGIN RECOGNITION COMPLEX SUBUNIT 4"/>
    <property type="match status" value="1"/>
</dbReference>
<evidence type="ECO:0000256" key="2">
    <source>
        <dbReference type="ARBA" id="ARBA00005334"/>
    </source>
</evidence>
<keyword evidence="4 7" id="KW-0235">DNA replication</keyword>
<dbReference type="FunFam" id="3.40.50.300:FF:001499">
    <property type="entry name" value="Origin recognition complex subunit 4, putative"/>
    <property type="match status" value="1"/>
</dbReference>
<dbReference type="Pfam" id="PF13191">
    <property type="entry name" value="AAA_16"/>
    <property type="match status" value="1"/>
</dbReference>
<dbReference type="PANTHER" id="PTHR12087">
    <property type="entry name" value="ORIGIN RECOGNITION COMPLEX SUBUNIT 4"/>
    <property type="match status" value="1"/>
</dbReference>
<name>A0A060T3S7_BLAAD</name>
<dbReference type="InterPro" id="IPR003593">
    <property type="entry name" value="AAA+_ATPase"/>
</dbReference>
<proteinExistence type="inferred from homology"/>
<evidence type="ECO:0000256" key="5">
    <source>
        <dbReference type="ARBA" id="ARBA00023125"/>
    </source>
</evidence>
<dbReference type="GO" id="GO:0003688">
    <property type="term" value="F:DNA replication origin binding"/>
    <property type="evidence" value="ECO:0007669"/>
    <property type="project" value="TreeGrafter"/>
</dbReference>
<reference evidence="9" key="1">
    <citation type="submission" date="2014-02" db="EMBL/GenBank/DDBJ databases">
        <authorList>
            <person name="Genoscope - CEA"/>
        </authorList>
    </citation>
    <scope>NUCLEOTIDE SEQUENCE</scope>
    <source>
        <strain evidence="9">LS3</strain>
    </source>
</reference>
<evidence type="ECO:0000256" key="4">
    <source>
        <dbReference type="ARBA" id="ARBA00022705"/>
    </source>
</evidence>
<keyword evidence="6 7" id="KW-0539">Nucleus</keyword>
<dbReference type="InterPro" id="IPR032705">
    <property type="entry name" value="ORC4_C"/>
</dbReference>
<dbReference type="PhylomeDB" id="A0A060T3S7"/>
<dbReference type="SMART" id="SM00382">
    <property type="entry name" value="AAA"/>
    <property type="match status" value="1"/>
</dbReference>
<dbReference type="SUPFAM" id="SSF52540">
    <property type="entry name" value="P-loop containing nucleoside triphosphate hydrolases"/>
    <property type="match status" value="1"/>
</dbReference>
<accession>A0A060T3S7</accession>
<dbReference type="Pfam" id="PF14629">
    <property type="entry name" value="ORC4_C"/>
    <property type="match status" value="1"/>
</dbReference>
<protein>
    <recommendedName>
        <fullName evidence="3 7">Origin recognition complex subunit 4</fullName>
    </recommendedName>
</protein>
<dbReference type="PIRSF" id="PIRSF007858">
    <property type="entry name" value="ORC4"/>
    <property type="match status" value="1"/>
</dbReference>
<evidence type="ECO:0000259" key="8">
    <source>
        <dbReference type="SMART" id="SM00382"/>
    </source>
</evidence>
<dbReference type="GO" id="GO:0006270">
    <property type="term" value="P:DNA replication initiation"/>
    <property type="evidence" value="ECO:0007669"/>
    <property type="project" value="TreeGrafter"/>
</dbReference>
<gene>
    <name evidence="9" type="ORF">GNLVRS02_ARAD1A18502g</name>
</gene>
<feature type="domain" description="AAA+ ATPase" evidence="8">
    <location>
        <begin position="46"/>
        <end position="215"/>
    </location>
</feature>